<keyword evidence="4 11" id="KW-0328">Glycosyltransferase</keyword>
<evidence type="ECO:0000256" key="11">
    <source>
        <dbReference type="RuleBase" id="RU368121"/>
    </source>
</evidence>
<evidence type="ECO:0000256" key="4">
    <source>
        <dbReference type="ARBA" id="ARBA00022676"/>
    </source>
</evidence>
<dbReference type="GO" id="GO:0033842">
    <property type="term" value="F:N-acetyl-beta-glucosaminyl-derivative 4-beta-N-acetylgalactosaminyltransferase activity"/>
    <property type="evidence" value="ECO:0007669"/>
    <property type="project" value="TreeGrafter"/>
</dbReference>
<evidence type="ECO:0000256" key="6">
    <source>
        <dbReference type="ARBA" id="ARBA00022692"/>
    </source>
</evidence>
<keyword evidence="6" id="KW-0812">Transmembrane</keyword>
<dbReference type="InterPro" id="IPR027791">
    <property type="entry name" value="Galactosyl_T_C"/>
</dbReference>
<comment type="function">
    <text evidence="11">Catalyses the transfer of galactose onto proteins or lipids.</text>
</comment>
<dbReference type="InterPro" id="IPR029044">
    <property type="entry name" value="Nucleotide-diphossugar_trans"/>
</dbReference>
<evidence type="ECO:0000256" key="10">
    <source>
        <dbReference type="ARBA" id="ARBA00023180"/>
    </source>
</evidence>
<organism evidence="14 15">
    <name type="scientific">Brachionus plicatilis</name>
    <name type="common">Marine rotifer</name>
    <name type="synonym">Brachionus muelleri</name>
    <dbReference type="NCBI Taxonomy" id="10195"/>
    <lineage>
        <taxon>Eukaryota</taxon>
        <taxon>Metazoa</taxon>
        <taxon>Spiralia</taxon>
        <taxon>Gnathifera</taxon>
        <taxon>Rotifera</taxon>
        <taxon>Eurotatoria</taxon>
        <taxon>Monogononta</taxon>
        <taxon>Pseudotrocha</taxon>
        <taxon>Ploima</taxon>
        <taxon>Brachionidae</taxon>
        <taxon>Brachionus</taxon>
    </lineage>
</organism>
<accession>A0A3M7QER9</accession>
<evidence type="ECO:0000256" key="5">
    <source>
        <dbReference type="ARBA" id="ARBA00022679"/>
    </source>
</evidence>
<dbReference type="AlphaFoldDB" id="A0A3M7QER9"/>
<dbReference type="GO" id="GO:0005794">
    <property type="term" value="C:Golgi apparatus"/>
    <property type="evidence" value="ECO:0007669"/>
    <property type="project" value="TreeGrafter"/>
</dbReference>
<evidence type="ECO:0000313" key="15">
    <source>
        <dbReference type="Proteomes" id="UP000276133"/>
    </source>
</evidence>
<evidence type="ECO:0000313" key="14">
    <source>
        <dbReference type="EMBL" id="RNA09692.1"/>
    </source>
</evidence>
<keyword evidence="15" id="KW-1185">Reference proteome</keyword>
<dbReference type="UniPathway" id="UPA00378"/>
<dbReference type="Pfam" id="PF02709">
    <property type="entry name" value="Glyco_transf_7C"/>
    <property type="match status" value="1"/>
</dbReference>
<comment type="similarity">
    <text evidence="3 11">Belongs to the glycosyltransferase 7 family.</text>
</comment>
<dbReference type="STRING" id="10195.A0A3M7QER9"/>
<evidence type="ECO:0000256" key="2">
    <source>
        <dbReference type="ARBA" id="ARBA00004922"/>
    </source>
</evidence>
<dbReference type="GO" id="GO:0008378">
    <property type="term" value="F:galactosyltransferase activity"/>
    <property type="evidence" value="ECO:0007669"/>
    <property type="project" value="TreeGrafter"/>
</dbReference>
<comment type="caution">
    <text evidence="14">The sequence shown here is derived from an EMBL/GenBank/DDBJ whole genome shotgun (WGS) entry which is preliminary data.</text>
</comment>
<dbReference type="EMBL" id="REGN01006392">
    <property type="protein sequence ID" value="RNA09692.1"/>
    <property type="molecule type" value="Genomic_DNA"/>
</dbReference>
<keyword evidence="7 11" id="KW-0735">Signal-anchor</keyword>
<comment type="subcellular location">
    <subcellularLocation>
        <location evidence="1">Membrane</location>
        <topology evidence="1">Single-pass type II membrane protein</topology>
    </subcellularLocation>
</comment>
<comment type="pathway">
    <text evidence="2 11">Protein modification; protein glycosylation.</text>
</comment>
<gene>
    <name evidence="14" type="ORF">BpHYR1_050209</name>
</gene>
<evidence type="ECO:0000256" key="3">
    <source>
        <dbReference type="ARBA" id="ARBA00005735"/>
    </source>
</evidence>
<evidence type="ECO:0000256" key="7">
    <source>
        <dbReference type="ARBA" id="ARBA00022968"/>
    </source>
</evidence>
<protein>
    <recommendedName>
        <fullName evidence="11">Beta-1,4-galactosyltransferase</fullName>
        <ecNumber evidence="11">2.4.1.-</ecNumber>
    </recommendedName>
</protein>
<dbReference type="OrthoDB" id="10016069at2759"/>
<proteinExistence type="inferred from homology"/>
<keyword evidence="10 11" id="KW-0325">Glycoprotein</keyword>
<evidence type="ECO:0000256" key="1">
    <source>
        <dbReference type="ARBA" id="ARBA00004606"/>
    </source>
</evidence>
<dbReference type="PANTHER" id="PTHR19300">
    <property type="entry name" value="BETA-1,4-GALACTOSYLTRANSFERASE"/>
    <property type="match status" value="1"/>
</dbReference>
<keyword evidence="8" id="KW-1133">Transmembrane helix</keyword>
<dbReference type="InterPro" id="IPR027995">
    <property type="entry name" value="Galactosyl_T_N"/>
</dbReference>
<evidence type="ECO:0000259" key="12">
    <source>
        <dbReference type="Pfam" id="PF02709"/>
    </source>
</evidence>
<dbReference type="GO" id="GO:0016020">
    <property type="term" value="C:membrane"/>
    <property type="evidence" value="ECO:0007669"/>
    <property type="project" value="UniProtKB-SubCell"/>
</dbReference>
<evidence type="ECO:0000256" key="8">
    <source>
        <dbReference type="ARBA" id="ARBA00022989"/>
    </source>
</evidence>
<feature type="domain" description="Galactosyltransferase N-terminal" evidence="13">
    <location>
        <begin position="86"/>
        <end position="213"/>
    </location>
</feature>
<reference evidence="14 15" key="1">
    <citation type="journal article" date="2018" name="Sci. Rep.">
        <title>Genomic signatures of local adaptation to the degree of environmental predictability in rotifers.</title>
        <authorList>
            <person name="Franch-Gras L."/>
            <person name="Hahn C."/>
            <person name="Garcia-Roger E.M."/>
            <person name="Carmona M.J."/>
            <person name="Serra M."/>
            <person name="Gomez A."/>
        </authorList>
    </citation>
    <scope>NUCLEOTIDE SEQUENCE [LARGE SCALE GENOMIC DNA]</scope>
    <source>
        <strain evidence="14">HYR1</strain>
    </source>
</reference>
<dbReference type="PANTHER" id="PTHR19300:SF57">
    <property type="entry name" value="BETA-1,4-N-ACETYLGALACTOSAMINYLTRANSFERASE"/>
    <property type="match status" value="1"/>
</dbReference>
<dbReference type="SUPFAM" id="SSF53448">
    <property type="entry name" value="Nucleotide-diphospho-sugar transferases"/>
    <property type="match status" value="1"/>
</dbReference>
<evidence type="ECO:0000259" key="13">
    <source>
        <dbReference type="Pfam" id="PF13733"/>
    </source>
</evidence>
<dbReference type="Proteomes" id="UP000276133">
    <property type="component" value="Unassembled WGS sequence"/>
</dbReference>
<evidence type="ECO:0000256" key="9">
    <source>
        <dbReference type="ARBA" id="ARBA00023136"/>
    </source>
</evidence>
<keyword evidence="9" id="KW-0472">Membrane</keyword>
<dbReference type="PRINTS" id="PR02050">
    <property type="entry name" value="B14GALTRFASE"/>
</dbReference>
<dbReference type="EC" id="2.4.1.-" evidence="11"/>
<feature type="domain" description="Galactosyltransferase C-terminal" evidence="12">
    <location>
        <begin position="218"/>
        <end position="293"/>
    </location>
</feature>
<dbReference type="Pfam" id="PF13733">
    <property type="entry name" value="Glyco_transf_7N"/>
    <property type="match status" value="1"/>
</dbReference>
<dbReference type="InterPro" id="IPR003859">
    <property type="entry name" value="Galactosyl_T"/>
</dbReference>
<dbReference type="Gene3D" id="3.90.550.10">
    <property type="entry name" value="Spore Coat Polysaccharide Biosynthesis Protein SpsA, Chain A"/>
    <property type="match status" value="1"/>
</dbReference>
<keyword evidence="5 11" id="KW-0808">Transferase</keyword>
<dbReference type="GO" id="GO:0005975">
    <property type="term" value="P:carbohydrate metabolic process"/>
    <property type="evidence" value="ECO:0007669"/>
    <property type="project" value="InterPro"/>
</dbReference>
<sequence length="362" mass="42864">MKLHCQNMDNFTFSWIIFKLNCPEQVPRIQNYFEKNKSIQKKTSINNSIFESSNNTKTKCDISFINPHENVLIKTNFTQNFQPFQTEINYDRTEEDLSFMKNLNIGGQFEPKDCEPVSRVAIVIPYKNREHNLRMFLYNMHPFLQKQRLKYTIFVVEQVNSDKFNKGKVNNAAFIEIIQKSTKNFTLASDFECVVYHDVDLLPTSFLNFYTCPEKRPKHLSIIVGKSDYRIYYPILVGGVIFFRIENYVQVNGYSNRFWGWGAEDDDMFYRLRSTHLGFDRPKNNTVYKMLTHEKQKKNPLRVKLLREGKDKYQNDGLNSVNYCLKAIKSTQPIYTTLSQLSDFRKFPNFLLINNEIILIRI</sequence>
<dbReference type="GO" id="GO:0006688">
    <property type="term" value="P:glycosphingolipid biosynthetic process"/>
    <property type="evidence" value="ECO:0007669"/>
    <property type="project" value="TreeGrafter"/>
</dbReference>
<name>A0A3M7QER9_BRAPC</name>